<feature type="domain" description="F-box associated beta-propeller type 1" evidence="2">
    <location>
        <begin position="489"/>
        <end position="689"/>
    </location>
</feature>
<accession>A0AAD8W134</accession>
<protein>
    <recommendedName>
        <fullName evidence="2">F-box associated beta-propeller type 1 domain-containing protein</fullName>
    </recommendedName>
</protein>
<reference evidence="3" key="1">
    <citation type="submission" date="2023-07" db="EMBL/GenBank/DDBJ databases">
        <title>A chromosome-level genome assembly of Lolium multiflorum.</title>
        <authorList>
            <person name="Chen Y."/>
            <person name="Copetti D."/>
            <person name="Kolliker R."/>
            <person name="Studer B."/>
        </authorList>
    </citation>
    <scope>NUCLEOTIDE SEQUENCE</scope>
    <source>
        <strain evidence="3">02402/16</strain>
        <tissue evidence="3">Leaf</tissue>
    </source>
</reference>
<dbReference type="InterPro" id="IPR036770">
    <property type="entry name" value="Ankyrin_rpt-contain_sf"/>
</dbReference>
<sequence length="788" mass="87744">MASSSSSSSSSLPSPSSSGCCVSSGSSSFQPRIFPDTLKLYTERTHRGGLIFEAAREGNIPIMKTMAELCRIEGKSLEVVEEIKDSPNGTSLGALHVAALNGKLEMCEFLIDELNLDVNAAAQHGLSPLICAIYGTAPKRIVELLLDRGAKPDIPTTEGFTVLHVLATKQDPFGIADILLSRGANVDSMSSEGRPLHFAAHCGNLEMMEVLLKYGANPNRVVQSSYAPLTLALFASSFKCVELVIQGGADVNAARPVTPLIIAARYGLSDCIECLLEARADPNIPDEIGRMPVEIAAINGRKECVDILFPVTSPVAKFADWSIDGIMQHVKSGSSEDHLHTIVQAAFKAQGDAAFERKDYAQASALYTRIEHQQSIIMQNISSETVLDDLPESVVISDILVRLPAEDILRCRVVRKSWRHATSTHDFLLAHHRRQPSLPVIEHIKRGGQVLDRHLFVYFDASPGTASRKLSQKTILWYPDPCLYKDNLVIHGSCDGLLVVSVTEGYFDVCNPITRQRVPLALTCDHDDGLPVTGIRIAGFYQHLASEEYRVLYSICTRNEDTSKVDFHVLAVGCSQSRRITEPPLQQGFLDGLTCSKNAPVLNHGNLHWLLPRYYGSDDFSNIIVFDTNAETFRWMRSPPCKYSWSWMSLLELDGALAMCSSHDGIVIAINVMHDYKAEVWAPTYKINLSALEASPQLYLPARLHKIATFNERELLIELPGCVLHCDLDGKFLGMMEWDENKRTRMHITSFRFQENIVPLPFFGMREYYGDYFMPEDEDYYEMKYSIW</sequence>
<dbReference type="EMBL" id="JAUUTY010000005">
    <property type="protein sequence ID" value="KAK1629794.1"/>
    <property type="molecule type" value="Genomic_DNA"/>
</dbReference>
<dbReference type="PROSITE" id="PS50088">
    <property type="entry name" value="ANK_REPEAT"/>
    <property type="match status" value="4"/>
</dbReference>
<dbReference type="Proteomes" id="UP001231189">
    <property type="component" value="Unassembled WGS sequence"/>
</dbReference>
<dbReference type="InterPro" id="IPR002110">
    <property type="entry name" value="Ankyrin_rpt"/>
</dbReference>
<dbReference type="SUPFAM" id="SSF81383">
    <property type="entry name" value="F-box domain"/>
    <property type="match status" value="1"/>
</dbReference>
<dbReference type="Pfam" id="PF13606">
    <property type="entry name" value="Ank_3"/>
    <property type="match status" value="1"/>
</dbReference>
<dbReference type="PANTHER" id="PTHR46224:SF22">
    <property type="match status" value="1"/>
</dbReference>
<dbReference type="Gene3D" id="1.25.40.20">
    <property type="entry name" value="Ankyrin repeat-containing domain"/>
    <property type="match status" value="1"/>
</dbReference>
<dbReference type="SUPFAM" id="SSF48403">
    <property type="entry name" value="Ankyrin repeat"/>
    <property type="match status" value="1"/>
</dbReference>
<dbReference type="InterPro" id="IPR036047">
    <property type="entry name" value="F-box-like_dom_sf"/>
</dbReference>
<evidence type="ECO:0000256" key="1">
    <source>
        <dbReference type="PROSITE-ProRule" id="PRU00023"/>
    </source>
</evidence>
<evidence type="ECO:0000313" key="3">
    <source>
        <dbReference type="EMBL" id="KAK1629794.1"/>
    </source>
</evidence>
<dbReference type="Pfam" id="PF07734">
    <property type="entry name" value="FBA_1"/>
    <property type="match status" value="1"/>
</dbReference>
<dbReference type="SMART" id="SM00248">
    <property type="entry name" value="ANK"/>
    <property type="match status" value="7"/>
</dbReference>
<proteinExistence type="predicted"/>
<evidence type="ECO:0000259" key="2">
    <source>
        <dbReference type="Pfam" id="PF07734"/>
    </source>
</evidence>
<feature type="repeat" description="ANK" evidence="1">
    <location>
        <begin position="191"/>
        <end position="223"/>
    </location>
</feature>
<dbReference type="PANTHER" id="PTHR46224">
    <property type="entry name" value="ANKYRIN REPEAT FAMILY PROTEIN"/>
    <property type="match status" value="1"/>
</dbReference>
<dbReference type="InterPro" id="IPR017451">
    <property type="entry name" value="F-box-assoc_interact_dom"/>
</dbReference>
<feature type="repeat" description="ANK" evidence="1">
    <location>
        <begin position="124"/>
        <end position="157"/>
    </location>
</feature>
<dbReference type="Pfam" id="PF12796">
    <property type="entry name" value="Ank_2"/>
    <property type="match status" value="2"/>
</dbReference>
<dbReference type="AlphaFoldDB" id="A0AAD8W134"/>
<comment type="caution">
    <text evidence="3">The sequence shown here is derived from an EMBL/GenBank/DDBJ whole genome shotgun (WGS) entry which is preliminary data.</text>
</comment>
<keyword evidence="1" id="KW-0040">ANK repeat</keyword>
<dbReference type="Gene3D" id="1.20.1280.50">
    <property type="match status" value="1"/>
</dbReference>
<feature type="repeat" description="ANK" evidence="1">
    <location>
        <begin position="255"/>
        <end position="287"/>
    </location>
</feature>
<name>A0AAD8W134_LOLMU</name>
<keyword evidence="4" id="KW-1185">Reference proteome</keyword>
<feature type="repeat" description="ANK" evidence="1">
    <location>
        <begin position="158"/>
        <end position="191"/>
    </location>
</feature>
<dbReference type="InterPro" id="IPR051616">
    <property type="entry name" value="Cul2-RING_E3_ligase_SR"/>
</dbReference>
<gene>
    <name evidence="3" type="ORF">QYE76_004109</name>
</gene>
<dbReference type="InterPro" id="IPR006527">
    <property type="entry name" value="F-box-assoc_dom_typ1"/>
</dbReference>
<dbReference type="NCBIfam" id="TIGR01640">
    <property type="entry name" value="F_box_assoc_1"/>
    <property type="match status" value="1"/>
</dbReference>
<evidence type="ECO:0000313" key="4">
    <source>
        <dbReference type="Proteomes" id="UP001231189"/>
    </source>
</evidence>
<dbReference type="PROSITE" id="PS50297">
    <property type="entry name" value="ANK_REP_REGION"/>
    <property type="match status" value="2"/>
</dbReference>
<organism evidence="3 4">
    <name type="scientific">Lolium multiflorum</name>
    <name type="common">Italian ryegrass</name>
    <name type="synonym">Lolium perenne subsp. multiflorum</name>
    <dbReference type="NCBI Taxonomy" id="4521"/>
    <lineage>
        <taxon>Eukaryota</taxon>
        <taxon>Viridiplantae</taxon>
        <taxon>Streptophyta</taxon>
        <taxon>Embryophyta</taxon>
        <taxon>Tracheophyta</taxon>
        <taxon>Spermatophyta</taxon>
        <taxon>Magnoliopsida</taxon>
        <taxon>Liliopsida</taxon>
        <taxon>Poales</taxon>
        <taxon>Poaceae</taxon>
        <taxon>BOP clade</taxon>
        <taxon>Pooideae</taxon>
        <taxon>Poodae</taxon>
        <taxon>Poeae</taxon>
        <taxon>Poeae Chloroplast Group 2 (Poeae type)</taxon>
        <taxon>Loliodinae</taxon>
        <taxon>Loliinae</taxon>
        <taxon>Lolium</taxon>
    </lineage>
</organism>